<sequence>MTGRDDGPAISFKVLRRGTVVRTSDGVEIGKVRRVLELDRENLFDGIEVDTADRRIFVDAPEVDHIAERAVTLSIDAAEVAALPDAQSRLKARVEMAPSVRRAKRFGRKMKDRWEKR</sequence>
<accession>A0A2T4UHK7</accession>
<gene>
    <name evidence="1" type="ORF">C7Y72_03100</name>
</gene>
<dbReference type="RefSeq" id="WP_107567144.1">
    <property type="nucleotide sequence ID" value="NZ_PYYB01000001.1"/>
</dbReference>
<dbReference type="Proteomes" id="UP000240739">
    <property type="component" value="Unassembled WGS sequence"/>
</dbReference>
<protein>
    <recommendedName>
        <fullName evidence="3">DUF2171 domain-containing protein</fullName>
    </recommendedName>
</protein>
<keyword evidence="2" id="KW-1185">Reference proteome</keyword>
<organism evidence="1 2">
    <name type="scientific">Paraconexibacter algicola</name>
    <dbReference type="NCBI Taxonomy" id="2133960"/>
    <lineage>
        <taxon>Bacteria</taxon>
        <taxon>Bacillati</taxon>
        <taxon>Actinomycetota</taxon>
        <taxon>Thermoleophilia</taxon>
        <taxon>Solirubrobacterales</taxon>
        <taxon>Paraconexibacteraceae</taxon>
        <taxon>Paraconexibacter</taxon>
    </lineage>
</organism>
<evidence type="ECO:0008006" key="3">
    <source>
        <dbReference type="Google" id="ProtNLM"/>
    </source>
</evidence>
<dbReference type="AlphaFoldDB" id="A0A2T4UHK7"/>
<comment type="caution">
    <text evidence="1">The sequence shown here is derived from an EMBL/GenBank/DDBJ whole genome shotgun (WGS) entry which is preliminary data.</text>
</comment>
<name>A0A2T4UHK7_9ACTN</name>
<dbReference type="SUPFAM" id="SSF50346">
    <property type="entry name" value="PRC-barrel domain"/>
    <property type="match status" value="1"/>
</dbReference>
<proteinExistence type="predicted"/>
<evidence type="ECO:0000313" key="2">
    <source>
        <dbReference type="Proteomes" id="UP000240739"/>
    </source>
</evidence>
<evidence type="ECO:0000313" key="1">
    <source>
        <dbReference type="EMBL" id="PTL58707.1"/>
    </source>
</evidence>
<dbReference type="OrthoDB" id="5117037at2"/>
<reference evidence="1 2" key="1">
    <citation type="submission" date="2018-03" db="EMBL/GenBank/DDBJ databases">
        <title>Aquarubrobacter algicola gen. nov., sp. nov., a novel actinobacterium isolated from shallow eutrophic lake during the end of cyanobacterial harmful algal blooms.</title>
        <authorList>
            <person name="Chun S.J."/>
        </authorList>
    </citation>
    <scope>NUCLEOTIDE SEQUENCE [LARGE SCALE GENOMIC DNA]</scope>
    <source>
        <strain evidence="1 2">Seoho-28</strain>
    </source>
</reference>
<dbReference type="EMBL" id="PYYB01000001">
    <property type="protein sequence ID" value="PTL58707.1"/>
    <property type="molecule type" value="Genomic_DNA"/>
</dbReference>
<dbReference type="InterPro" id="IPR011033">
    <property type="entry name" value="PRC_barrel-like_sf"/>
</dbReference>